<name>A0ABY2L652_9LEPT</name>
<evidence type="ECO:0000256" key="2">
    <source>
        <dbReference type="ARBA" id="ARBA00001946"/>
    </source>
</evidence>
<sequence length="271" mass="31146">MISFDLTAIKRPFFPEFQIPDSVCFSFDEAGRGTLAGPVSVGCVSFSWKTLKRIQSGEILNGLRDSKKIPEPKRLTLRKEILEFASYWHVSFVSSKFIDKFNINQAIFYGINRALPKHLTDFRRSEIQNLQEPNTSEYKKKAKSEFIETSNGIQREEPNRNFLPSQSFLFLDGNYKLKIQTPIEGYLSIPKGDDLVPSISAASILAKTYRDEYMEKMDIKYPGYGFAKHKGYGTEEHREALRKLGISPIHRLSFCDFLRREGSEPTLFTND</sequence>
<keyword evidence="7 12" id="KW-0540">Nuclease</keyword>
<proteinExistence type="inferred from homology"/>
<evidence type="ECO:0000256" key="9">
    <source>
        <dbReference type="ARBA" id="ARBA00022759"/>
    </source>
</evidence>
<comment type="similarity">
    <text evidence="5 13">Belongs to the RNase HII family.</text>
</comment>
<keyword evidence="8 12" id="KW-0479">Metal-binding</keyword>
<feature type="binding site" evidence="12">
    <location>
        <position position="172"/>
    </location>
    <ligand>
        <name>a divalent metal cation</name>
        <dbReference type="ChEBI" id="CHEBI:60240"/>
    </ligand>
</feature>
<evidence type="ECO:0000256" key="8">
    <source>
        <dbReference type="ARBA" id="ARBA00022723"/>
    </source>
</evidence>
<dbReference type="InterPro" id="IPR001352">
    <property type="entry name" value="RNase_HII/HIII"/>
</dbReference>
<evidence type="ECO:0000256" key="11">
    <source>
        <dbReference type="ARBA" id="ARBA00023211"/>
    </source>
</evidence>
<keyword evidence="9 12" id="KW-0255">Endonuclease</keyword>
<organism evidence="15 16">
    <name type="scientific">Leptospira bouyouniensis</name>
    <dbReference type="NCBI Taxonomy" id="2484911"/>
    <lineage>
        <taxon>Bacteria</taxon>
        <taxon>Pseudomonadati</taxon>
        <taxon>Spirochaetota</taxon>
        <taxon>Spirochaetia</taxon>
        <taxon>Leptospirales</taxon>
        <taxon>Leptospiraceae</taxon>
        <taxon>Leptospira</taxon>
    </lineage>
</organism>
<evidence type="ECO:0000256" key="13">
    <source>
        <dbReference type="RuleBase" id="RU003515"/>
    </source>
</evidence>
<comment type="function">
    <text evidence="3 13">Endonuclease that specifically degrades the RNA of RNA-DNA hybrids.</text>
</comment>
<evidence type="ECO:0000313" key="16">
    <source>
        <dbReference type="Proteomes" id="UP000297617"/>
    </source>
</evidence>
<dbReference type="InterPro" id="IPR012337">
    <property type="entry name" value="RNaseH-like_sf"/>
</dbReference>
<dbReference type="EC" id="3.1.26.4" evidence="13"/>
<evidence type="ECO:0000313" key="15">
    <source>
        <dbReference type="EMBL" id="TGK48249.1"/>
    </source>
</evidence>
<comment type="caution">
    <text evidence="15">The sequence shown here is derived from an EMBL/GenBank/DDBJ whole genome shotgun (WGS) entry which is preliminary data.</text>
</comment>
<evidence type="ECO:0000256" key="1">
    <source>
        <dbReference type="ARBA" id="ARBA00000077"/>
    </source>
</evidence>
<dbReference type="InterPro" id="IPR024567">
    <property type="entry name" value="RNase_HII/HIII_dom"/>
</dbReference>
<dbReference type="InterPro" id="IPR036397">
    <property type="entry name" value="RNaseH_sf"/>
</dbReference>
<dbReference type="PANTHER" id="PTHR10954:SF18">
    <property type="entry name" value="RIBONUCLEASE HII"/>
    <property type="match status" value="1"/>
</dbReference>
<keyword evidence="6" id="KW-0963">Cytoplasm</keyword>
<accession>A0ABY2L652</accession>
<dbReference type="EMBL" id="RQFD01000015">
    <property type="protein sequence ID" value="TGK48249.1"/>
    <property type="molecule type" value="Genomic_DNA"/>
</dbReference>
<comment type="cofactor">
    <cofactor evidence="12">
        <name>Mn(2+)</name>
        <dbReference type="ChEBI" id="CHEBI:29035"/>
    </cofactor>
    <cofactor evidence="12">
        <name>Mg(2+)</name>
        <dbReference type="ChEBI" id="CHEBI:18420"/>
    </cofactor>
    <text evidence="12">Manganese or magnesium. Binds 1 divalent metal ion per monomer in the absence of substrate. May bind a second metal ion after substrate binding.</text>
</comment>
<protein>
    <recommendedName>
        <fullName evidence="13">Ribonuclease</fullName>
        <ecNumber evidence="13">3.1.26.4</ecNumber>
    </recommendedName>
</protein>
<dbReference type="Gene3D" id="3.30.420.10">
    <property type="entry name" value="Ribonuclease H-like superfamily/Ribonuclease H"/>
    <property type="match status" value="1"/>
</dbReference>
<feature type="domain" description="RNase H type-2" evidence="14">
    <location>
        <begin position="22"/>
        <end position="266"/>
    </location>
</feature>
<comment type="catalytic activity">
    <reaction evidence="1 12 13">
        <text>Endonucleolytic cleavage to 5'-phosphomonoester.</text>
        <dbReference type="EC" id="3.1.26.4"/>
    </reaction>
</comment>
<evidence type="ECO:0000256" key="6">
    <source>
        <dbReference type="ARBA" id="ARBA00022490"/>
    </source>
</evidence>
<evidence type="ECO:0000256" key="10">
    <source>
        <dbReference type="ARBA" id="ARBA00022801"/>
    </source>
</evidence>
<evidence type="ECO:0000256" key="12">
    <source>
        <dbReference type="PROSITE-ProRule" id="PRU01319"/>
    </source>
</evidence>
<evidence type="ECO:0000256" key="3">
    <source>
        <dbReference type="ARBA" id="ARBA00004065"/>
    </source>
</evidence>
<keyword evidence="16" id="KW-1185">Reference proteome</keyword>
<comment type="cofactor">
    <cofactor evidence="2">
        <name>Mg(2+)</name>
        <dbReference type="ChEBI" id="CHEBI:18420"/>
    </cofactor>
</comment>
<dbReference type="PANTHER" id="PTHR10954">
    <property type="entry name" value="RIBONUCLEASE H2 SUBUNIT A"/>
    <property type="match status" value="1"/>
</dbReference>
<feature type="binding site" evidence="12">
    <location>
        <position position="29"/>
    </location>
    <ligand>
        <name>a divalent metal cation</name>
        <dbReference type="ChEBI" id="CHEBI:60240"/>
    </ligand>
</feature>
<dbReference type="Proteomes" id="UP000297617">
    <property type="component" value="Unassembled WGS sequence"/>
</dbReference>
<keyword evidence="11" id="KW-0464">Manganese</keyword>
<evidence type="ECO:0000256" key="4">
    <source>
        <dbReference type="ARBA" id="ARBA00004496"/>
    </source>
</evidence>
<gene>
    <name evidence="15" type="ORF">EHQ10_10970</name>
</gene>
<evidence type="ECO:0000259" key="14">
    <source>
        <dbReference type="PROSITE" id="PS51975"/>
    </source>
</evidence>
<comment type="subcellular location">
    <subcellularLocation>
        <location evidence="4">Cytoplasm</location>
    </subcellularLocation>
</comment>
<dbReference type="CDD" id="cd07182">
    <property type="entry name" value="RNase_HII_bacteria_HII_like"/>
    <property type="match status" value="1"/>
</dbReference>
<dbReference type="InterPro" id="IPR022898">
    <property type="entry name" value="RNase_HII"/>
</dbReference>
<evidence type="ECO:0000256" key="7">
    <source>
        <dbReference type="ARBA" id="ARBA00022722"/>
    </source>
</evidence>
<dbReference type="Pfam" id="PF01351">
    <property type="entry name" value="RNase_HII"/>
    <property type="match status" value="2"/>
</dbReference>
<feature type="binding site" evidence="12">
    <location>
        <position position="28"/>
    </location>
    <ligand>
        <name>a divalent metal cation</name>
        <dbReference type="ChEBI" id="CHEBI:60240"/>
    </ligand>
</feature>
<dbReference type="SUPFAM" id="SSF53098">
    <property type="entry name" value="Ribonuclease H-like"/>
    <property type="match status" value="1"/>
</dbReference>
<evidence type="ECO:0000256" key="5">
    <source>
        <dbReference type="ARBA" id="ARBA00007383"/>
    </source>
</evidence>
<reference evidence="16" key="1">
    <citation type="journal article" date="2019" name="PLoS Negl. Trop. Dis.">
        <title>Revisiting the worldwide diversity of Leptospira species in the environment.</title>
        <authorList>
            <person name="Vincent A.T."/>
            <person name="Schiettekatte O."/>
            <person name="Bourhy P."/>
            <person name="Veyrier F.J."/>
            <person name="Picardeau M."/>
        </authorList>
    </citation>
    <scope>NUCLEOTIDE SEQUENCE [LARGE SCALE GENOMIC DNA]</scope>
    <source>
        <strain evidence="16">201800295</strain>
    </source>
</reference>
<keyword evidence="10 12" id="KW-0378">Hydrolase</keyword>
<dbReference type="PROSITE" id="PS51975">
    <property type="entry name" value="RNASE_H_2"/>
    <property type="match status" value="1"/>
</dbReference>